<dbReference type="GO" id="GO:0006865">
    <property type="term" value="P:amino acid transport"/>
    <property type="evidence" value="ECO:0007669"/>
    <property type="project" value="TreeGrafter"/>
</dbReference>
<dbReference type="PANTHER" id="PTHR30085">
    <property type="entry name" value="AMINO ACID ABC TRANSPORTER PERMEASE"/>
    <property type="match status" value="1"/>
</dbReference>
<dbReference type="EMBL" id="CP053892">
    <property type="protein sequence ID" value="QKG26058.1"/>
    <property type="molecule type" value="Genomic_DNA"/>
</dbReference>
<evidence type="ECO:0000256" key="2">
    <source>
        <dbReference type="ARBA" id="ARBA00022448"/>
    </source>
</evidence>
<organism evidence="8 9">
    <name type="scientific">Actinomadura verrucosospora</name>
    <dbReference type="NCBI Taxonomy" id="46165"/>
    <lineage>
        <taxon>Bacteria</taxon>
        <taxon>Bacillati</taxon>
        <taxon>Actinomycetota</taxon>
        <taxon>Actinomycetes</taxon>
        <taxon>Streptosporangiales</taxon>
        <taxon>Thermomonosporaceae</taxon>
        <taxon>Actinomadura</taxon>
    </lineage>
</organism>
<feature type="domain" description="Solute-binding protein family 3/N-terminal" evidence="6">
    <location>
        <begin position="47"/>
        <end position="283"/>
    </location>
</feature>
<sequence length="300" mass="31512">MGTMGIRRNGNVLRAAAALLAGGTAALSAAACGIADAGEKSVVGRSDLTIGVNTDQPGVGSRDGGTYTGFDIDVAKAVASELHVTGSHIRFVPVTSGTREEQLDPKAKGKAEKVDMIVGSYSITPERKLKVTFAGPYYVAHQDILVRTSDAASVKSVHDLAGRRLCRVAGSVSYSRVHDELGVPTRRVDVKAQEGYAACLKGLTGRSLDAVSTDNLILAGLAAKAVGEGDKVQVVNAPFSDEPYGIGLRKDDVDGCEQVNKAITKLYQNGTLPRLLHKWFDPAGLKVTTTVPQFEGCDES</sequence>
<dbReference type="PANTHER" id="PTHR30085:SF6">
    <property type="entry name" value="ABC TRANSPORTER GLUTAMINE-BINDING PROTEIN GLNH"/>
    <property type="match status" value="1"/>
</dbReference>
<evidence type="ECO:0000256" key="1">
    <source>
        <dbReference type="ARBA" id="ARBA00010333"/>
    </source>
</evidence>
<dbReference type="PROSITE" id="PS51257">
    <property type="entry name" value="PROKAR_LIPOPROTEIN"/>
    <property type="match status" value="1"/>
</dbReference>
<evidence type="ECO:0000259" key="7">
    <source>
        <dbReference type="SMART" id="SM00079"/>
    </source>
</evidence>
<dbReference type="GO" id="GO:0016020">
    <property type="term" value="C:membrane"/>
    <property type="evidence" value="ECO:0007669"/>
    <property type="project" value="InterPro"/>
</dbReference>
<dbReference type="InterPro" id="IPR051455">
    <property type="entry name" value="Bact_solute-bind_prot3"/>
</dbReference>
<dbReference type="Pfam" id="PF00497">
    <property type="entry name" value="SBP_bac_3"/>
    <property type="match status" value="1"/>
</dbReference>
<evidence type="ECO:0000256" key="5">
    <source>
        <dbReference type="SAM" id="SignalP"/>
    </source>
</evidence>
<dbReference type="InterPro" id="IPR001320">
    <property type="entry name" value="Iontro_rcpt_C"/>
</dbReference>
<evidence type="ECO:0000256" key="3">
    <source>
        <dbReference type="ARBA" id="ARBA00022729"/>
    </source>
</evidence>
<dbReference type="SUPFAM" id="SSF53850">
    <property type="entry name" value="Periplasmic binding protein-like II"/>
    <property type="match status" value="1"/>
</dbReference>
<evidence type="ECO:0000259" key="6">
    <source>
        <dbReference type="SMART" id="SM00062"/>
    </source>
</evidence>
<dbReference type="InterPro" id="IPR018313">
    <property type="entry name" value="SBP_3_CS"/>
</dbReference>
<evidence type="ECO:0000313" key="9">
    <source>
        <dbReference type="Proteomes" id="UP000501240"/>
    </source>
</evidence>
<dbReference type="GO" id="GO:0005576">
    <property type="term" value="C:extracellular region"/>
    <property type="evidence" value="ECO:0007669"/>
    <property type="project" value="TreeGrafter"/>
</dbReference>
<dbReference type="PROSITE" id="PS01039">
    <property type="entry name" value="SBP_BACTERIAL_3"/>
    <property type="match status" value="1"/>
</dbReference>
<dbReference type="SMART" id="SM00062">
    <property type="entry name" value="PBPb"/>
    <property type="match status" value="1"/>
</dbReference>
<keyword evidence="3 5" id="KW-0732">Signal</keyword>
<name>A0A7D3VZM4_ACTVE</name>
<feature type="chain" id="PRO_5038840392" evidence="5">
    <location>
        <begin position="31"/>
        <end position="300"/>
    </location>
</feature>
<dbReference type="AlphaFoldDB" id="A0A7D3VZM4"/>
<dbReference type="SMART" id="SM00079">
    <property type="entry name" value="PBPe"/>
    <property type="match status" value="1"/>
</dbReference>
<comment type="similarity">
    <text evidence="1 4">Belongs to the bacterial solute-binding protein 3 family.</text>
</comment>
<dbReference type="InterPro" id="IPR001638">
    <property type="entry name" value="Solute-binding_3/MltF_N"/>
</dbReference>
<evidence type="ECO:0000313" key="8">
    <source>
        <dbReference type="EMBL" id="QKG26058.1"/>
    </source>
</evidence>
<feature type="domain" description="Ionotropic glutamate receptor C-terminal" evidence="7">
    <location>
        <begin position="47"/>
        <end position="282"/>
    </location>
</feature>
<feature type="signal peptide" evidence="5">
    <location>
        <begin position="1"/>
        <end position="30"/>
    </location>
</feature>
<dbReference type="Gene3D" id="3.40.190.10">
    <property type="entry name" value="Periplasmic binding protein-like II"/>
    <property type="match status" value="2"/>
</dbReference>
<keyword evidence="2" id="KW-0813">Transport</keyword>
<keyword evidence="9" id="KW-1185">Reference proteome</keyword>
<proteinExistence type="inferred from homology"/>
<dbReference type="GO" id="GO:0015276">
    <property type="term" value="F:ligand-gated monoatomic ion channel activity"/>
    <property type="evidence" value="ECO:0007669"/>
    <property type="project" value="InterPro"/>
</dbReference>
<gene>
    <name evidence="8" type="ORF">ACTIVE_7711</name>
</gene>
<dbReference type="Proteomes" id="UP000501240">
    <property type="component" value="Chromosome"/>
</dbReference>
<evidence type="ECO:0000256" key="4">
    <source>
        <dbReference type="RuleBase" id="RU003744"/>
    </source>
</evidence>
<protein>
    <submittedName>
        <fullName evidence="8">ABC transporter substrate-binding protein</fullName>
    </submittedName>
</protein>
<accession>A0A7D3VZM4</accession>
<dbReference type="GO" id="GO:0030288">
    <property type="term" value="C:outer membrane-bounded periplasmic space"/>
    <property type="evidence" value="ECO:0007669"/>
    <property type="project" value="TreeGrafter"/>
</dbReference>
<reference evidence="8 9" key="1">
    <citation type="submission" date="2020-05" db="EMBL/GenBank/DDBJ databases">
        <title>Actinomadura verrucosospora NRRL-B18236 (PFL_A860) Genome sequencing and assembly.</title>
        <authorList>
            <person name="Samborskyy M."/>
        </authorList>
    </citation>
    <scope>NUCLEOTIDE SEQUENCE [LARGE SCALE GENOMIC DNA]</scope>
    <source>
        <strain evidence="8 9">NRRL:B18236</strain>
    </source>
</reference>